<comment type="subcellular location">
    <subcellularLocation>
        <location evidence="1">Membrane</location>
        <topology evidence="1">Single-pass membrane protein</topology>
    </subcellularLocation>
</comment>
<dbReference type="SMART" id="SM00112">
    <property type="entry name" value="CA"/>
    <property type="match status" value="3"/>
</dbReference>
<feature type="transmembrane region" description="Helical" evidence="9">
    <location>
        <begin position="181"/>
        <end position="202"/>
    </location>
</feature>
<evidence type="ECO:0000256" key="2">
    <source>
        <dbReference type="ARBA" id="ARBA00022692"/>
    </source>
</evidence>
<dbReference type="Pfam" id="PF00028">
    <property type="entry name" value="Cadherin"/>
    <property type="match status" value="3"/>
</dbReference>
<dbReference type="CDD" id="cd11304">
    <property type="entry name" value="Cadherin_repeat"/>
    <property type="match status" value="3"/>
</dbReference>
<keyword evidence="3 10" id="KW-0732">Signal</keyword>
<evidence type="ECO:0000256" key="1">
    <source>
        <dbReference type="ARBA" id="ARBA00004167"/>
    </source>
</evidence>
<evidence type="ECO:0000256" key="3">
    <source>
        <dbReference type="ARBA" id="ARBA00022729"/>
    </source>
</evidence>
<dbReference type="InterPro" id="IPR002126">
    <property type="entry name" value="Cadherin-like_dom"/>
</dbReference>
<keyword evidence="4" id="KW-0677">Repeat</keyword>
<feature type="chain" id="PRO_5045488095" evidence="10">
    <location>
        <begin position="25"/>
        <end position="1798"/>
    </location>
</feature>
<evidence type="ECO:0000256" key="7">
    <source>
        <dbReference type="ARBA" id="ARBA00023136"/>
    </source>
</evidence>
<dbReference type="InterPro" id="IPR006626">
    <property type="entry name" value="PbH1"/>
</dbReference>
<protein>
    <submittedName>
        <fullName evidence="12">Cadherin domain-containing protein</fullName>
    </submittedName>
</protein>
<evidence type="ECO:0000256" key="9">
    <source>
        <dbReference type="SAM" id="Phobius"/>
    </source>
</evidence>
<dbReference type="Proteomes" id="UP001431449">
    <property type="component" value="Unassembled WGS sequence"/>
</dbReference>
<proteinExistence type="predicted"/>
<comment type="caution">
    <text evidence="12">The sequence shown here is derived from an EMBL/GenBank/DDBJ whole genome shotgun (WGS) entry which is preliminary data.</text>
</comment>
<organism evidence="12 13">
    <name type="scientific">Pseudomarimonas salicorniae</name>
    <dbReference type="NCBI Taxonomy" id="2933270"/>
    <lineage>
        <taxon>Bacteria</taxon>
        <taxon>Pseudomonadati</taxon>
        <taxon>Pseudomonadota</taxon>
        <taxon>Gammaproteobacteria</taxon>
        <taxon>Lysobacterales</taxon>
        <taxon>Lysobacteraceae</taxon>
        <taxon>Pseudomarimonas</taxon>
    </lineage>
</organism>
<dbReference type="PANTHER" id="PTHR24027">
    <property type="entry name" value="CADHERIN-23"/>
    <property type="match status" value="1"/>
</dbReference>
<evidence type="ECO:0000256" key="10">
    <source>
        <dbReference type="SAM" id="SignalP"/>
    </source>
</evidence>
<dbReference type="InterPro" id="IPR015919">
    <property type="entry name" value="Cadherin-like_sf"/>
</dbReference>
<name>A0ABT0GLQ8_9GAMM</name>
<feature type="domain" description="Cadherin" evidence="11">
    <location>
        <begin position="475"/>
        <end position="570"/>
    </location>
</feature>
<evidence type="ECO:0000256" key="4">
    <source>
        <dbReference type="ARBA" id="ARBA00022737"/>
    </source>
</evidence>
<dbReference type="PANTHER" id="PTHR24027:SF422">
    <property type="entry name" value="CADHERIN DOMAIN-CONTAINING PROTEIN"/>
    <property type="match status" value="1"/>
</dbReference>
<accession>A0ABT0GLQ8</accession>
<feature type="domain" description="Cadherin" evidence="11">
    <location>
        <begin position="364"/>
        <end position="468"/>
    </location>
</feature>
<dbReference type="PROSITE" id="PS50268">
    <property type="entry name" value="CADHERIN_2"/>
    <property type="match status" value="4"/>
</dbReference>
<sequence>MFPVRAALVAVVLVFAGVAAPVHAQGTSFEHRVYLDLDSNAGTGCTVVTPAGTVSGVEVRLTATVSGQPPQVSAVTRESCTGAVFGAPVAQPAGYPVGLNLGVGGSDVVEFSTALAGLGSGGPARLIFASGSATGADLVAAGGFGLPAAQTAPQVIPVGGLLAVLLLAAGVFWLARRHPALGSSMAVMLLLGAGVAWAAGFITDGQVGDWAGVAPLATDPAGDTTSGESPIDVVAVFAATEAGRLFVRVDVNDAQPPTNLPPTVDDAAFSIAENSANGTTVGSVIASDPDAGQALSYAITAGNVSGAFGIDAAGAISVANSAALDFETTPSFSLTVSVTDNGSPQLSDTATVTISLSDANDPPTASDVSFSLPENSADATVVGSVVASDPDASAPDNTLGFAISAGNTGGAFAIDAGTGQISVANTTQLDFETSPAFSLTVTVTDGGALSTTATVSIGLTDVNERPVFADASRNVVENSPAGTAIGAALAATDPDASAPNNALTYAISAGNTGNAFQIDAGGQLRVQTPAAVTLGNSPFTLTVVATDGGGLDDSAAVTVTVTDINDAPSFAAGPDQTVLEDAGAQSVASWAGAIDDGDPAVVQALTFNVTGNTNPGLFAAGPAVSATGQLSYTPAANANGSALITIELQDDGGTAMGGVDTSAPQSFTISVTPVNDAPSFVAGADQAVLENAGAQTVDPWASAISAGPADESGQTLAFSVTGNTNPALFSAGPAVSPSGVLSFTPAPGASGAATISLVLGDNGGTSNGGVDTSASQDFTISVTAVNSAPVFTVGADQTVNEDAGAQTVSGWATGIDDGDPGVTQTLTFNITGNTNPGLFAVAPAVSPTGELTYTPAADASGTASITLTLSDDGGTANGGVDTSAAQGFNITVNAVNDPPTATTKSHTTHSAIELEIVAASHTGELLEGAADVDDAAGDLTAVLVAGSELPAGAVVTITDASTGSFRYDPPGGYSGAGSFQFRICDDGAPVAPQQCSAATTVSLTITGPELWFVDDSAAAGGDGGLNDPLNSLADLPAGRGTGDRIYVLSGNYASGISLNQDEHLIGQGHSGSSSSLLGVVAVANGTLDATPAAGAAPSIGGTVTLGGNNAVLRGVAINSGASTGLAAGAVSGVSVSESSVNAASATAVNLNGTSGTLDLASTSSGGGSSGIVLNNLTGSFGFGMGALSGHSGVSFLGTGSLGTTSYSGNLTRTAAGNLVEISGAATGDVTLSGNLSCSGSCAGIDVLNRSGGTITFSGVSKVLNTGANTAVNLTGNAGASVGFSGGGLDIDTSSGIGLNASGGGTLTVTGGGNSVASTAATAISIVNTTLGAGGAVFESVSSSNATNGIVLNTAGSGGFTVTGTPGIDGSGGTISNINQRGVSVIATDLVSLSNLSLSNANQVDGGGSGTCDNLGNNGGCNAAIHLDDVAGATLHNVDISGTVAQYAINGRDVVNFVLRSSITTNCGNGVNEACLRLVNSTGTSEISNTDMAFASDRIAQIENTSGSLSLTVSNSTFRDTQSSGNGADGLEILARGTSSLTVDVVNSQFLRNRTHGLQVQVADNASVGIDVTGSRFDRGTGSGLGIDLDASGSGSLTYNVIGNPLISASGGHAFNSFATGNAVVRGRVNNNPDIQVGGSGTSGTGIRLNANESADMIVEVSGNTVSNIGFDIGIDVQARDLLGAACGTLCSAGRLDAVIDNNSVTLVDAFGLYDIRTQAESSNTTCAQVINNTTSGAGTVAYRARTSAADSTLLLQGFSVDATTTWNGNGNTPAGSVSSSHNGTLAGATCRTVSHPLP</sequence>
<keyword evidence="2 9" id="KW-0812">Transmembrane</keyword>
<feature type="domain" description="Cadherin" evidence="11">
    <location>
        <begin position="263"/>
        <end position="365"/>
    </location>
</feature>
<keyword evidence="13" id="KW-1185">Reference proteome</keyword>
<evidence type="ECO:0000256" key="8">
    <source>
        <dbReference type="SAM" id="MobiDB-lite"/>
    </source>
</evidence>
<evidence type="ECO:0000256" key="6">
    <source>
        <dbReference type="ARBA" id="ARBA00022989"/>
    </source>
</evidence>
<dbReference type="SMART" id="SM00710">
    <property type="entry name" value="PbH1"/>
    <property type="match status" value="8"/>
</dbReference>
<dbReference type="PRINTS" id="PR00205">
    <property type="entry name" value="CADHERIN"/>
</dbReference>
<keyword evidence="7 9" id="KW-0472">Membrane</keyword>
<dbReference type="RefSeq" id="WP_248210681.1">
    <property type="nucleotide sequence ID" value="NZ_JALNMH010000012.1"/>
</dbReference>
<keyword evidence="5" id="KW-0106">Calcium</keyword>
<dbReference type="EMBL" id="JALNMH010000012">
    <property type="protein sequence ID" value="MCK7594972.1"/>
    <property type="molecule type" value="Genomic_DNA"/>
</dbReference>
<evidence type="ECO:0000313" key="12">
    <source>
        <dbReference type="EMBL" id="MCK7594972.1"/>
    </source>
</evidence>
<dbReference type="SUPFAM" id="SSF49313">
    <property type="entry name" value="Cadherin-like"/>
    <property type="match status" value="3"/>
</dbReference>
<evidence type="ECO:0000259" key="11">
    <source>
        <dbReference type="PROSITE" id="PS50268"/>
    </source>
</evidence>
<reference evidence="12" key="1">
    <citation type="submission" date="2022-04" db="EMBL/GenBank/DDBJ databases">
        <title>Lysobacter sp. CAU 1642 isolated from sea sand.</title>
        <authorList>
            <person name="Kim W."/>
        </authorList>
    </citation>
    <scope>NUCLEOTIDE SEQUENCE</scope>
    <source>
        <strain evidence="12">CAU 1642</strain>
    </source>
</reference>
<gene>
    <name evidence="12" type="ORF">M0G41_14985</name>
</gene>
<evidence type="ECO:0000313" key="13">
    <source>
        <dbReference type="Proteomes" id="UP001431449"/>
    </source>
</evidence>
<dbReference type="Pfam" id="PF17963">
    <property type="entry name" value="Big_9"/>
    <property type="match status" value="2"/>
</dbReference>
<feature type="domain" description="Cadherin" evidence="11">
    <location>
        <begin position="596"/>
        <end position="680"/>
    </location>
</feature>
<dbReference type="InterPro" id="IPR039808">
    <property type="entry name" value="Cadherin"/>
</dbReference>
<evidence type="ECO:0000256" key="5">
    <source>
        <dbReference type="ARBA" id="ARBA00022837"/>
    </source>
</evidence>
<feature type="signal peptide" evidence="10">
    <location>
        <begin position="1"/>
        <end position="24"/>
    </location>
</feature>
<feature type="transmembrane region" description="Helical" evidence="9">
    <location>
        <begin position="155"/>
        <end position="174"/>
    </location>
</feature>
<keyword evidence="6 9" id="KW-1133">Transmembrane helix</keyword>
<feature type="compositionally biased region" description="Polar residues" evidence="8">
    <location>
        <begin position="1771"/>
        <end position="1783"/>
    </location>
</feature>
<dbReference type="Gene3D" id="2.60.40.60">
    <property type="entry name" value="Cadherins"/>
    <property type="match status" value="3"/>
</dbReference>
<feature type="region of interest" description="Disordered" evidence="8">
    <location>
        <begin position="1771"/>
        <end position="1798"/>
    </location>
</feature>